<dbReference type="NCBIfam" id="TIGR00229">
    <property type="entry name" value="sensory_box"/>
    <property type="match status" value="1"/>
</dbReference>
<dbReference type="RefSeq" id="WP_162370541.1">
    <property type="nucleotide sequence ID" value="NZ_JAAEEH010000021.1"/>
</dbReference>
<keyword evidence="2" id="KW-0067">ATP-binding</keyword>
<dbReference type="Pfam" id="PF06506">
    <property type="entry name" value="PrpR_N"/>
    <property type="match status" value="1"/>
</dbReference>
<evidence type="ECO:0000256" key="1">
    <source>
        <dbReference type="ARBA" id="ARBA00022741"/>
    </source>
</evidence>
<dbReference type="GO" id="GO:0000156">
    <property type="term" value="F:phosphorelay response regulator activity"/>
    <property type="evidence" value="ECO:0007669"/>
    <property type="project" value="InterPro"/>
</dbReference>
<dbReference type="PROSITE" id="PS50045">
    <property type="entry name" value="SIGMA54_INTERACT_4"/>
    <property type="match status" value="1"/>
</dbReference>
<organism evidence="7 8">
    <name type="scientific">Anaerotalea alkaliphila</name>
    <dbReference type="NCBI Taxonomy" id="2662126"/>
    <lineage>
        <taxon>Bacteria</taxon>
        <taxon>Bacillati</taxon>
        <taxon>Bacillota</taxon>
        <taxon>Clostridia</taxon>
        <taxon>Eubacteriales</taxon>
        <taxon>Anaerotalea</taxon>
    </lineage>
</organism>
<dbReference type="InterPro" id="IPR009057">
    <property type="entry name" value="Homeodomain-like_sf"/>
</dbReference>
<dbReference type="InterPro" id="IPR002197">
    <property type="entry name" value="HTH_Fis"/>
</dbReference>
<dbReference type="InterPro" id="IPR035965">
    <property type="entry name" value="PAS-like_dom_sf"/>
</dbReference>
<evidence type="ECO:0000256" key="4">
    <source>
        <dbReference type="ARBA" id="ARBA00023163"/>
    </source>
</evidence>
<dbReference type="Pfam" id="PF00158">
    <property type="entry name" value="Sigma54_activat"/>
    <property type="match status" value="1"/>
</dbReference>
<evidence type="ECO:0000256" key="2">
    <source>
        <dbReference type="ARBA" id="ARBA00022840"/>
    </source>
</evidence>
<dbReference type="SUPFAM" id="SSF46689">
    <property type="entry name" value="Homeodomain-like"/>
    <property type="match status" value="1"/>
</dbReference>
<keyword evidence="1" id="KW-0547">Nucleotide-binding</keyword>
<dbReference type="Gene3D" id="3.40.50.10660">
    <property type="entry name" value="PrpR receptor domain-like"/>
    <property type="match status" value="1"/>
</dbReference>
<evidence type="ECO:0000256" key="3">
    <source>
        <dbReference type="ARBA" id="ARBA00023015"/>
    </source>
</evidence>
<dbReference type="SUPFAM" id="SSF159800">
    <property type="entry name" value="PrpR receptor domain-like"/>
    <property type="match status" value="1"/>
</dbReference>
<keyword evidence="3" id="KW-0805">Transcription regulation</keyword>
<dbReference type="Pfam" id="PF02954">
    <property type="entry name" value="HTH_8"/>
    <property type="match status" value="1"/>
</dbReference>
<evidence type="ECO:0000313" key="7">
    <source>
        <dbReference type="EMBL" id="NDL67813.1"/>
    </source>
</evidence>
<dbReference type="GO" id="GO:0043565">
    <property type="term" value="F:sequence-specific DNA binding"/>
    <property type="evidence" value="ECO:0007669"/>
    <property type="project" value="InterPro"/>
</dbReference>
<dbReference type="AlphaFoldDB" id="A0A7X5HWB4"/>
<dbReference type="GO" id="GO:0005524">
    <property type="term" value="F:ATP binding"/>
    <property type="evidence" value="ECO:0007669"/>
    <property type="project" value="UniProtKB-KW"/>
</dbReference>
<evidence type="ECO:0000259" key="6">
    <source>
        <dbReference type="PROSITE" id="PS50112"/>
    </source>
</evidence>
<dbReference type="Gene3D" id="1.10.8.60">
    <property type="match status" value="1"/>
</dbReference>
<name>A0A7X5HWB4_9FIRM</name>
<evidence type="ECO:0000259" key="5">
    <source>
        <dbReference type="PROSITE" id="PS50045"/>
    </source>
</evidence>
<dbReference type="Gene3D" id="3.30.450.20">
    <property type="entry name" value="PAS domain"/>
    <property type="match status" value="1"/>
</dbReference>
<feature type="domain" description="Sigma-54 factor interaction" evidence="5">
    <location>
        <begin position="329"/>
        <end position="551"/>
    </location>
</feature>
<dbReference type="PANTHER" id="PTHR32071">
    <property type="entry name" value="TRANSCRIPTIONAL REGULATORY PROTEIN"/>
    <property type="match status" value="1"/>
</dbReference>
<dbReference type="InterPro" id="IPR058031">
    <property type="entry name" value="AAA_lid_NorR"/>
</dbReference>
<evidence type="ECO:0000313" key="8">
    <source>
        <dbReference type="Proteomes" id="UP000461585"/>
    </source>
</evidence>
<dbReference type="Gene3D" id="1.10.10.60">
    <property type="entry name" value="Homeodomain-like"/>
    <property type="match status" value="1"/>
</dbReference>
<dbReference type="Pfam" id="PF25601">
    <property type="entry name" value="AAA_lid_14"/>
    <property type="match status" value="1"/>
</dbReference>
<dbReference type="InterPro" id="IPR027417">
    <property type="entry name" value="P-loop_NTPase"/>
</dbReference>
<gene>
    <name evidence="7" type="ORF">GXN74_08685</name>
</gene>
<dbReference type="SUPFAM" id="SSF55785">
    <property type="entry name" value="PYP-like sensor domain (PAS domain)"/>
    <property type="match status" value="1"/>
</dbReference>
<reference evidence="7 8" key="1">
    <citation type="submission" date="2020-01" db="EMBL/GenBank/DDBJ databases">
        <title>Anaeroalcalibacter tamaniensis gen. nov., sp. nov., moderately halophilic strictly anaerobic fermenter bacterium from mud volcano of Taman peninsula.</title>
        <authorList>
            <person name="Frolova A."/>
            <person name="Merkel A.Y."/>
            <person name="Slobodkin A.I."/>
        </authorList>
    </citation>
    <scope>NUCLEOTIDE SEQUENCE [LARGE SCALE GENOMIC DNA]</scope>
    <source>
        <strain evidence="7 8">F-3ap</strain>
    </source>
</reference>
<dbReference type="InterPro" id="IPR002078">
    <property type="entry name" value="Sigma_54_int"/>
</dbReference>
<accession>A0A7X5HWB4</accession>
<dbReference type="InterPro" id="IPR000014">
    <property type="entry name" value="PAS"/>
</dbReference>
<dbReference type="Gene3D" id="3.40.50.300">
    <property type="entry name" value="P-loop containing nucleotide triphosphate hydrolases"/>
    <property type="match status" value="1"/>
</dbReference>
<dbReference type="Proteomes" id="UP000461585">
    <property type="component" value="Unassembled WGS sequence"/>
</dbReference>
<dbReference type="InterPro" id="IPR010524">
    <property type="entry name" value="Sig_transdc_resp-reg_PrpR_N"/>
</dbReference>
<dbReference type="PROSITE" id="PS50112">
    <property type="entry name" value="PAS"/>
    <property type="match status" value="1"/>
</dbReference>
<keyword evidence="8" id="KW-1185">Reference proteome</keyword>
<dbReference type="Gene3D" id="3.40.50.2300">
    <property type="match status" value="1"/>
</dbReference>
<dbReference type="PRINTS" id="PR01590">
    <property type="entry name" value="HTHFIS"/>
</dbReference>
<dbReference type="GO" id="GO:0006355">
    <property type="term" value="P:regulation of DNA-templated transcription"/>
    <property type="evidence" value="ECO:0007669"/>
    <property type="project" value="InterPro"/>
</dbReference>
<comment type="caution">
    <text evidence="7">The sequence shown here is derived from an EMBL/GenBank/DDBJ whole genome shotgun (WGS) entry which is preliminary data.</text>
</comment>
<dbReference type="SMART" id="SM00091">
    <property type="entry name" value="PAS"/>
    <property type="match status" value="1"/>
</dbReference>
<sequence length="636" mass="70995">MSGIAVFVPDREMHLHVENHIKASEESRIELLKLVPTEDVLGEAQTAIDQGTNIFIARGRHAEIIRKNTNAQVIDIVMTAQELGLLVQKAKGLIDRPRITIGLFGWGNMFCDTSHFDQLFGVTLQRYTLDIDGEWRNMILDAAGDQLDVIIGSKSVIDCANQIDIPGIRLSGTGESLDIALKAGEALYRRMEMEKHNHAQFSTVLDSSSNGILKLSPNGKILIMNRIMEDILGQKSDALVGMPVDRFFTEIRADKVAAVLEGTIDNYSLLLTYKGQELVLIVEPIVVDGNISGAIMTFNRLHRRKATDRSVRDKHFTNGHVAQATFDVISKNMKGLQKVIELAQLYAFSSSPMLVEALSGPELETITQGIHNYGMRKNGPFLAVNMAGMTEDQQFKSLFGNPQTKDPGALLSADDGTLVIQSIDKLSLPLQYNLIKAIRSKRISPDNTPSSAKMFDTRIIACTSKNLGELRKNFLFRSDLYFTLNSLRLRIPNLKDRPEDVEHLLDTYFRQYMKQYSRYHVLSAGARKVLLEYPWEGNSIQLQSFCERMVLTAQRRTLTDDYVLSLLEELYESSFTLYGSPAGSPEGGGAGAAASDPLQELIHRTLKKNGGNRKLTAQELGMSTTTLWRKMKKYGM</sequence>
<dbReference type="EMBL" id="JAAEEH010000021">
    <property type="protein sequence ID" value="NDL67813.1"/>
    <property type="molecule type" value="Genomic_DNA"/>
</dbReference>
<keyword evidence="4" id="KW-0804">Transcription</keyword>
<dbReference type="SUPFAM" id="SSF52540">
    <property type="entry name" value="P-loop containing nucleoside triphosphate hydrolases"/>
    <property type="match status" value="1"/>
</dbReference>
<proteinExistence type="predicted"/>
<protein>
    <submittedName>
        <fullName evidence="7">PAS domain S-box protein</fullName>
    </submittedName>
</protein>
<feature type="domain" description="PAS" evidence="6">
    <location>
        <begin position="197"/>
        <end position="267"/>
    </location>
</feature>